<evidence type="ECO:0008006" key="5">
    <source>
        <dbReference type="Google" id="ProtNLM"/>
    </source>
</evidence>
<comment type="caution">
    <text evidence="3">The sequence shown here is derived from an EMBL/GenBank/DDBJ whole genome shotgun (WGS) entry which is preliminary data.</text>
</comment>
<dbReference type="PROSITE" id="PS51257">
    <property type="entry name" value="PROKAR_LIPOPROTEIN"/>
    <property type="match status" value="1"/>
</dbReference>
<proteinExistence type="predicted"/>
<dbReference type="EMBL" id="PYAX01000013">
    <property type="protein sequence ID" value="PSL52367.1"/>
    <property type="molecule type" value="Genomic_DNA"/>
</dbReference>
<feature type="chain" id="PRO_5039399695" description="Secreted protein" evidence="2">
    <location>
        <begin position="38"/>
        <end position="178"/>
    </location>
</feature>
<evidence type="ECO:0000256" key="1">
    <source>
        <dbReference type="SAM" id="MobiDB-lite"/>
    </source>
</evidence>
<sequence>MAARNLTTPVFRPRGMWRRTWPLGVLLLATACGTVNAGNGVECTAIGTRVGVSVDVEHPEVVSGTIEVCWDGSCATPALELYPSSRVAETTCTGTSPDDSCSARSEPTEGKHGFADLPGLPAKPVDVTLRLLDQSGSSLVDRNIALTPEMVYPNGPDCPAGGPQAGISVGADGSITER</sequence>
<protein>
    <recommendedName>
        <fullName evidence="5">Secreted protein</fullName>
    </recommendedName>
</protein>
<gene>
    <name evidence="3" type="ORF">B0I31_11339</name>
</gene>
<evidence type="ECO:0000313" key="4">
    <source>
        <dbReference type="Proteomes" id="UP000241118"/>
    </source>
</evidence>
<accession>A0A2P8I1L2</accession>
<keyword evidence="4" id="KW-1185">Reference proteome</keyword>
<feature type="compositionally biased region" description="Polar residues" evidence="1">
    <location>
        <begin position="89"/>
        <end position="105"/>
    </location>
</feature>
<name>A0A2P8I1L2_SACCR</name>
<organism evidence="3 4">
    <name type="scientific">Saccharothrix carnea</name>
    <dbReference type="NCBI Taxonomy" id="1280637"/>
    <lineage>
        <taxon>Bacteria</taxon>
        <taxon>Bacillati</taxon>
        <taxon>Actinomycetota</taxon>
        <taxon>Actinomycetes</taxon>
        <taxon>Pseudonocardiales</taxon>
        <taxon>Pseudonocardiaceae</taxon>
        <taxon>Saccharothrix</taxon>
    </lineage>
</organism>
<dbReference type="AlphaFoldDB" id="A0A2P8I1L2"/>
<feature type="region of interest" description="Disordered" evidence="1">
    <location>
        <begin position="89"/>
        <end position="117"/>
    </location>
</feature>
<keyword evidence="2" id="KW-0732">Signal</keyword>
<evidence type="ECO:0000256" key="2">
    <source>
        <dbReference type="SAM" id="SignalP"/>
    </source>
</evidence>
<evidence type="ECO:0000313" key="3">
    <source>
        <dbReference type="EMBL" id="PSL52367.1"/>
    </source>
</evidence>
<feature type="signal peptide" evidence="2">
    <location>
        <begin position="1"/>
        <end position="37"/>
    </location>
</feature>
<dbReference type="Proteomes" id="UP000241118">
    <property type="component" value="Unassembled WGS sequence"/>
</dbReference>
<reference evidence="3 4" key="1">
    <citation type="submission" date="2018-03" db="EMBL/GenBank/DDBJ databases">
        <title>Genomic Encyclopedia of Type Strains, Phase III (KMG-III): the genomes of soil and plant-associated and newly described type strains.</title>
        <authorList>
            <person name="Whitman W."/>
        </authorList>
    </citation>
    <scope>NUCLEOTIDE SEQUENCE [LARGE SCALE GENOMIC DNA]</scope>
    <source>
        <strain evidence="3 4">CGMCC 4.7097</strain>
    </source>
</reference>
<feature type="region of interest" description="Disordered" evidence="1">
    <location>
        <begin position="158"/>
        <end position="178"/>
    </location>
</feature>